<protein>
    <recommendedName>
        <fullName evidence="1">Nif11 domain-containing protein</fullName>
    </recommendedName>
</protein>
<gene>
    <name evidence="2" type="ORF">GALL_241960</name>
</gene>
<dbReference type="InterPro" id="IPR012903">
    <property type="entry name" value="Nif11"/>
</dbReference>
<dbReference type="AlphaFoldDB" id="A0A1J5S0F0"/>
<sequence>MSVQSAIDYIRRMRADDAFRHSMNDGSDDDEASWERIRAAGYSFTMPEFRAAREAVYQEYGITPL</sequence>
<dbReference type="EMBL" id="MLJW01000199">
    <property type="protein sequence ID" value="OIQ93813.1"/>
    <property type="molecule type" value="Genomic_DNA"/>
</dbReference>
<accession>A0A1J5S0F0</accession>
<name>A0A1J5S0F0_9ZZZZ</name>
<feature type="domain" description="Nif11" evidence="1">
    <location>
        <begin position="1"/>
        <end position="48"/>
    </location>
</feature>
<comment type="caution">
    <text evidence="2">The sequence shown here is derived from an EMBL/GenBank/DDBJ whole genome shotgun (WGS) entry which is preliminary data.</text>
</comment>
<reference evidence="2" key="1">
    <citation type="submission" date="2016-10" db="EMBL/GenBank/DDBJ databases">
        <title>Sequence of Gallionella enrichment culture.</title>
        <authorList>
            <person name="Poehlein A."/>
            <person name="Muehling M."/>
            <person name="Daniel R."/>
        </authorList>
    </citation>
    <scope>NUCLEOTIDE SEQUENCE</scope>
</reference>
<proteinExistence type="predicted"/>
<evidence type="ECO:0000313" key="2">
    <source>
        <dbReference type="EMBL" id="OIQ93813.1"/>
    </source>
</evidence>
<organism evidence="2">
    <name type="scientific">mine drainage metagenome</name>
    <dbReference type="NCBI Taxonomy" id="410659"/>
    <lineage>
        <taxon>unclassified sequences</taxon>
        <taxon>metagenomes</taxon>
        <taxon>ecological metagenomes</taxon>
    </lineage>
</organism>
<dbReference type="Pfam" id="PF07862">
    <property type="entry name" value="Nif11"/>
    <property type="match status" value="1"/>
</dbReference>
<evidence type="ECO:0000259" key="1">
    <source>
        <dbReference type="Pfam" id="PF07862"/>
    </source>
</evidence>